<dbReference type="Proteomes" id="UP000305517">
    <property type="component" value="Unassembled WGS sequence"/>
</dbReference>
<dbReference type="SUPFAM" id="SSF88697">
    <property type="entry name" value="PUA domain-like"/>
    <property type="match status" value="1"/>
</dbReference>
<gene>
    <name evidence="1" type="ORF">FDY95_22950</name>
</gene>
<keyword evidence="2" id="KW-1185">Reference proteome</keyword>
<comment type="caution">
    <text evidence="1">The sequence shown here is derived from an EMBL/GenBank/DDBJ whole genome shotgun (WGS) entry which is preliminary data.</text>
</comment>
<dbReference type="RefSeq" id="WP_138081506.1">
    <property type="nucleotide sequence ID" value="NZ_VAJM01000016.1"/>
</dbReference>
<accession>A0A5R8WIJ4</accession>
<evidence type="ECO:0000313" key="2">
    <source>
        <dbReference type="Proteomes" id="UP000305517"/>
    </source>
</evidence>
<protein>
    <submittedName>
        <fullName evidence="1">2-oxoglutarate dehydrogenase E1</fullName>
    </submittedName>
</protein>
<reference evidence="1 2" key="1">
    <citation type="submission" date="2019-05" db="EMBL/GenBank/DDBJ databases">
        <title>Hymenobacter edaphi sp. nov., isolated from abandoned arsenic-contaminated farmland soil.</title>
        <authorList>
            <person name="Nie L."/>
        </authorList>
    </citation>
    <scope>NUCLEOTIDE SEQUENCE [LARGE SCALE GENOMIC DNA]</scope>
    <source>
        <strain evidence="1 2">1-3-3-8</strain>
    </source>
</reference>
<dbReference type="OrthoDB" id="359066at2"/>
<dbReference type="InterPro" id="IPR015947">
    <property type="entry name" value="PUA-like_sf"/>
</dbReference>
<dbReference type="AlphaFoldDB" id="A0A5R8WIJ4"/>
<proteinExistence type="predicted"/>
<sequence length="163" mass="17642">MDVLITRAISLWQPWATLAALRAKRYETRSWYTDYRGPLALHATASTPAAVLAACAADPHIMAALQAAGLSLATLPQGAIVAITTLGEVAQIQEHPQAYAGAVLDPAQLTPAQRAYGDYRHGRFAWTLDDTQALSIPVPCAGRQRIWHLPPAVQQQQLAILTR</sequence>
<name>A0A5R8WIJ4_9BACT</name>
<dbReference type="EMBL" id="VAJM01000016">
    <property type="protein sequence ID" value="TLM88696.1"/>
    <property type="molecule type" value="Genomic_DNA"/>
</dbReference>
<dbReference type="Gene3D" id="2.30.130.30">
    <property type="entry name" value="Hypothetical protein"/>
    <property type="match status" value="1"/>
</dbReference>
<evidence type="ECO:0000313" key="1">
    <source>
        <dbReference type="EMBL" id="TLM88696.1"/>
    </source>
</evidence>
<organism evidence="1 2">
    <name type="scientific">Hymenobacter jeollabukensis</name>
    <dbReference type="NCBI Taxonomy" id="2025313"/>
    <lineage>
        <taxon>Bacteria</taxon>
        <taxon>Pseudomonadati</taxon>
        <taxon>Bacteroidota</taxon>
        <taxon>Cytophagia</taxon>
        <taxon>Cytophagales</taxon>
        <taxon>Hymenobacteraceae</taxon>
        <taxon>Hymenobacter</taxon>
    </lineage>
</organism>